<dbReference type="InterPro" id="IPR025631">
    <property type="entry name" value="Porin_10"/>
</dbReference>
<sequence length="707" mass="80991">MPYKKLKYFLILLICISAQAAFAQYSQTNQSNYPGQQQQRSNFSDTARKTTQTLTTDQELDTLRKKEENKRDSVIFTSKFIRVTSERLLRDSSQTFPLDTGIKNFENYSPLYQPGDPKINLGNTGRSEKDMLFVPDKTIGFDVGLHALDAYLLNPEDINYYNARVPYTVLSMVSGGKAEQIFKAIHTQNIKPNWNFGFNLNFIGSKGDYSNAGLLAQNVSDINAALFTWYESKDKRYNLLGNLIYNNLKSPETGSLASQYDDIFTTPPSLAFSKANTPVKLPNTWENWKDNGFYLKQSYYIGHIDTVKKAGDVSKILPTQRVAYTFYYNVRKYNFLQNDADTAHVFPDYYYSYNRSRDSLVVTHLQNDFSYSFYLRSKAQKSVKNEAKLDLGLTQDIYSYAQYVSDSTINKVGAKVTQVATVQNKTTFQDLTLKGRLTYKLSDKAAFEGNVNQIVQGRDFGDFIYDAKLMIAGGNYAGKIILDAYTQSSTPALIYTDWVSNHYIFHNSFANQKTNSFSFNYINNALQLDLKIEYFLLSDYLYFTATDNSNDAHPAQLTSPINLLKVTLSKNLAWRRWHFDNILVYQKTDNPDVLRTPEAYTYTSLYYSKLLFNVLNTNIGTDVRYNTPYVAPSYAVGIEQFYNGPSITYSSYPVANVFIKATLYRTNIFVAYEYANQGLFSKGFYTVNRYPMQDAQLKFGVAWTFFN</sequence>
<evidence type="ECO:0000313" key="3">
    <source>
        <dbReference type="EMBL" id="SDT42051.1"/>
    </source>
</evidence>
<organism evidence="3 4">
    <name type="scientific">Mucilaginibacter mallensis</name>
    <dbReference type="NCBI Taxonomy" id="652787"/>
    <lineage>
        <taxon>Bacteria</taxon>
        <taxon>Pseudomonadati</taxon>
        <taxon>Bacteroidota</taxon>
        <taxon>Sphingobacteriia</taxon>
        <taxon>Sphingobacteriales</taxon>
        <taxon>Sphingobacteriaceae</taxon>
        <taxon>Mucilaginibacter</taxon>
    </lineage>
</organism>
<feature type="signal peptide" evidence="2">
    <location>
        <begin position="1"/>
        <end position="23"/>
    </location>
</feature>
<dbReference type="STRING" id="652787.SAMN05216490_3416"/>
<feature type="region of interest" description="Disordered" evidence="1">
    <location>
        <begin position="30"/>
        <end position="52"/>
    </location>
</feature>
<name>A0A1H2A7T5_MUCMA</name>
<keyword evidence="2" id="KW-0732">Signal</keyword>
<dbReference type="RefSeq" id="WP_091375548.1">
    <property type="nucleotide sequence ID" value="NZ_LT629740.1"/>
</dbReference>
<reference evidence="3 4" key="1">
    <citation type="submission" date="2016-10" db="EMBL/GenBank/DDBJ databases">
        <authorList>
            <person name="de Groot N.N."/>
        </authorList>
    </citation>
    <scope>NUCLEOTIDE SEQUENCE [LARGE SCALE GENOMIC DNA]</scope>
    <source>
        <strain evidence="3 4">MP1X4</strain>
    </source>
</reference>
<dbReference type="Proteomes" id="UP000199679">
    <property type="component" value="Chromosome I"/>
</dbReference>
<gene>
    <name evidence="3" type="ORF">SAMN05216490_3416</name>
</gene>
<evidence type="ECO:0000313" key="4">
    <source>
        <dbReference type="Proteomes" id="UP000199679"/>
    </source>
</evidence>
<evidence type="ECO:0000256" key="1">
    <source>
        <dbReference type="SAM" id="MobiDB-lite"/>
    </source>
</evidence>
<dbReference type="Pfam" id="PF14121">
    <property type="entry name" value="Porin_10"/>
    <property type="match status" value="1"/>
</dbReference>
<dbReference type="EMBL" id="LT629740">
    <property type="protein sequence ID" value="SDT42051.1"/>
    <property type="molecule type" value="Genomic_DNA"/>
</dbReference>
<feature type="compositionally biased region" description="Polar residues" evidence="1">
    <location>
        <begin position="30"/>
        <end position="45"/>
    </location>
</feature>
<dbReference type="OrthoDB" id="1489309at2"/>
<protein>
    <submittedName>
        <fullName evidence="3">Putative porin</fullName>
    </submittedName>
</protein>
<dbReference type="AlphaFoldDB" id="A0A1H2A7T5"/>
<keyword evidence="4" id="KW-1185">Reference proteome</keyword>
<evidence type="ECO:0000256" key="2">
    <source>
        <dbReference type="SAM" id="SignalP"/>
    </source>
</evidence>
<accession>A0A1H2A7T5</accession>
<proteinExistence type="predicted"/>
<feature type="chain" id="PRO_5009268526" evidence="2">
    <location>
        <begin position="24"/>
        <end position="707"/>
    </location>
</feature>